<evidence type="ECO:0000256" key="3">
    <source>
        <dbReference type="ARBA" id="ARBA00022679"/>
    </source>
</evidence>
<sequence length="359" mass="39244">MKLSDQKWQEHVVDRLGVVAAFQETLDQIDREVLRQADELDPWIRPHFHALLASRGKRLRPLLVVLAASASGGVRADHIQLAVVVEMIHVATLVHDDILDGALIRRGEPTATSRWGNEVSVLLGDTLFAHALRICAKLPEGAVERVASAVCTVCAGEILQTQRRFDWDLREEDYLEIIGRKTGELFRMPCEVSAWLNGGSDDVCRSLGRYGMALGIAYQIYDDCLDLLGKEEVTGKTLGTDWGGGKPTLPILYLLDSKDGTRRNELIEAFHRGHFTSRDDLLPLLAENGVLPKTQRKVEGILRSARNELAVLSPGDSKRALEEVADLLGSQASRLVEGMLAGHGHPATGSAAGGDGVKE</sequence>
<dbReference type="Gene3D" id="1.10.600.10">
    <property type="entry name" value="Farnesyl Diphosphate Synthase"/>
    <property type="match status" value="1"/>
</dbReference>
<dbReference type="SUPFAM" id="SSF48576">
    <property type="entry name" value="Terpenoid synthases"/>
    <property type="match status" value="1"/>
</dbReference>
<accession>A0A5E6M7L0</accession>
<dbReference type="OrthoDB" id="9805316at2"/>
<dbReference type="EC" id="2.5.1.90" evidence="7"/>
<proteinExistence type="inferred from homology"/>
<dbReference type="EMBL" id="CABFVA020000024">
    <property type="protein sequence ID" value="VVM05530.1"/>
    <property type="molecule type" value="Genomic_DNA"/>
</dbReference>
<dbReference type="SFLD" id="SFLDS00005">
    <property type="entry name" value="Isoprenoid_Synthase_Type_I"/>
    <property type="match status" value="1"/>
</dbReference>
<dbReference type="PROSITE" id="PS00723">
    <property type="entry name" value="POLYPRENYL_SYNTHASE_1"/>
    <property type="match status" value="1"/>
</dbReference>
<evidence type="ECO:0000256" key="2">
    <source>
        <dbReference type="ARBA" id="ARBA00006706"/>
    </source>
</evidence>
<dbReference type="InterPro" id="IPR000092">
    <property type="entry name" value="Polyprenyl_synt"/>
</dbReference>
<dbReference type="GO" id="GO:0106350">
    <property type="term" value="F:all-trans-octaprenyl-diphosphate synthase activity"/>
    <property type="evidence" value="ECO:0007669"/>
    <property type="project" value="UniProtKB-EC"/>
</dbReference>
<evidence type="ECO:0000256" key="1">
    <source>
        <dbReference type="ARBA" id="ARBA00001946"/>
    </source>
</evidence>
<dbReference type="PANTHER" id="PTHR12001">
    <property type="entry name" value="GERANYLGERANYL PYROPHOSPHATE SYNTHASE"/>
    <property type="match status" value="1"/>
</dbReference>
<organism evidence="7 8">
    <name type="scientific">Methylacidimicrobium tartarophylax</name>
    <dbReference type="NCBI Taxonomy" id="1041768"/>
    <lineage>
        <taxon>Bacteria</taxon>
        <taxon>Pseudomonadati</taxon>
        <taxon>Verrucomicrobiota</taxon>
        <taxon>Methylacidimicrobium</taxon>
    </lineage>
</organism>
<dbReference type="PANTHER" id="PTHR12001:SF69">
    <property type="entry name" value="ALL TRANS-POLYPRENYL-DIPHOSPHATE SYNTHASE PDSS1"/>
    <property type="match status" value="1"/>
</dbReference>
<evidence type="ECO:0000256" key="6">
    <source>
        <dbReference type="RuleBase" id="RU004466"/>
    </source>
</evidence>
<evidence type="ECO:0000256" key="4">
    <source>
        <dbReference type="ARBA" id="ARBA00022723"/>
    </source>
</evidence>
<dbReference type="CDD" id="cd00685">
    <property type="entry name" value="Trans_IPPS_HT"/>
    <property type="match status" value="1"/>
</dbReference>
<evidence type="ECO:0000256" key="5">
    <source>
        <dbReference type="ARBA" id="ARBA00022842"/>
    </source>
</evidence>
<keyword evidence="4" id="KW-0479">Metal-binding</keyword>
<dbReference type="InterPro" id="IPR033749">
    <property type="entry name" value="Polyprenyl_synt_CS"/>
</dbReference>
<keyword evidence="8" id="KW-1185">Reference proteome</keyword>
<dbReference type="InterPro" id="IPR008949">
    <property type="entry name" value="Isoprenoid_synthase_dom_sf"/>
</dbReference>
<dbReference type="Pfam" id="PF00348">
    <property type="entry name" value="polyprenyl_synt"/>
    <property type="match status" value="1"/>
</dbReference>
<gene>
    <name evidence="7" type="primary">ispB</name>
    <name evidence="7" type="ORF">MAMT_00667</name>
</gene>
<evidence type="ECO:0000313" key="8">
    <source>
        <dbReference type="Proteomes" id="UP000334923"/>
    </source>
</evidence>
<name>A0A5E6M7L0_9BACT</name>
<reference evidence="7 8" key="1">
    <citation type="submission" date="2019-09" db="EMBL/GenBank/DDBJ databases">
        <authorList>
            <person name="Cremers G."/>
        </authorList>
    </citation>
    <scope>NUCLEOTIDE SEQUENCE [LARGE SCALE GENOMIC DNA]</scope>
    <source>
        <strain evidence="7">4A</strain>
    </source>
</reference>
<keyword evidence="5" id="KW-0460">Magnesium</keyword>
<dbReference type="AlphaFoldDB" id="A0A5E6M7L0"/>
<dbReference type="GO" id="GO:0008299">
    <property type="term" value="P:isoprenoid biosynthetic process"/>
    <property type="evidence" value="ECO:0007669"/>
    <property type="project" value="InterPro"/>
</dbReference>
<comment type="similarity">
    <text evidence="2 6">Belongs to the FPP/GGPP synthase family.</text>
</comment>
<dbReference type="Proteomes" id="UP000334923">
    <property type="component" value="Unassembled WGS sequence"/>
</dbReference>
<evidence type="ECO:0000313" key="7">
    <source>
        <dbReference type="EMBL" id="VVM05530.1"/>
    </source>
</evidence>
<comment type="cofactor">
    <cofactor evidence="1">
        <name>Mg(2+)</name>
        <dbReference type="ChEBI" id="CHEBI:18420"/>
    </cofactor>
</comment>
<keyword evidence="3 6" id="KW-0808">Transferase</keyword>
<dbReference type="GO" id="GO:0046872">
    <property type="term" value="F:metal ion binding"/>
    <property type="evidence" value="ECO:0007669"/>
    <property type="project" value="UniProtKB-KW"/>
</dbReference>
<dbReference type="RefSeq" id="WP_142659595.1">
    <property type="nucleotide sequence ID" value="NZ_CABFVA020000024.1"/>
</dbReference>
<protein>
    <submittedName>
        <fullName evidence="7">Octaprenyl-diphosphate synthase</fullName>
        <ecNumber evidence="7">2.5.1.90</ecNumber>
    </submittedName>
</protein>